<dbReference type="PANTHER" id="PTHR37534">
    <property type="entry name" value="TRANSCRIPTIONAL ACTIVATOR PROTEIN UGA3"/>
    <property type="match status" value="1"/>
</dbReference>
<dbReference type="Pfam" id="PF11951">
    <property type="entry name" value="Fungal_trans_2"/>
    <property type="match status" value="1"/>
</dbReference>
<protein>
    <recommendedName>
        <fullName evidence="5">Zn(2)-C6 fungal-type domain-containing protein</fullName>
    </recommendedName>
</protein>
<dbReference type="GO" id="GO:0000981">
    <property type="term" value="F:DNA-binding transcription factor activity, RNA polymerase II-specific"/>
    <property type="evidence" value="ECO:0007669"/>
    <property type="project" value="InterPro"/>
</dbReference>
<keyword evidence="4" id="KW-1133">Transmembrane helix</keyword>
<accession>A0A1E4TX14</accession>
<feature type="domain" description="Zn(2)-C6 fungal-type" evidence="5">
    <location>
        <begin position="10"/>
        <end position="40"/>
    </location>
</feature>
<reference evidence="7" key="1">
    <citation type="submission" date="2016-05" db="EMBL/GenBank/DDBJ databases">
        <title>Comparative genomics of biotechnologically important yeasts.</title>
        <authorList>
            <consortium name="DOE Joint Genome Institute"/>
            <person name="Riley R."/>
            <person name="Haridas S."/>
            <person name="Wolfe K.H."/>
            <person name="Lopes M.R."/>
            <person name="Hittinger C.T."/>
            <person name="Goker M."/>
            <person name="Salamov A."/>
            <person name="Wisecaver J."/>
            <person name="Long T.M."/>
            <person name="Aerts A.L."/>
            <person name="Barry K."/>
            <person name="Choi C."/>
            <person name="Clum A."/>
            <person name="Coughlan A.Y."/>
            <person name="Deshpande S."/>
            <person name="Douglass A.P."/>
            <person name="Hanson S.J."/>
            <person name="Klenk H.-P."/>
            <person name="Labutti K."/>
            <person name="Lapidus A."/>
            <person name="Lindquist E."/>
            <person name="Lipzen A."/>
            <person name="Meier-Kolthoff J.P."/>
            <person name="Ohm R.A."/>
            <person name="Otillar R.P."/>
            <person name="Pangilinan J."/>
            <person name="Peng Y."/>
            <person name="Rokas A."/>
            <person name="Rosa C.A."/>
            <person name="Scheuner C."/>
            <person name="Sibirny A.A."/>
            <person name="Slot J.C."/>
            <person name="Stielow J.B."/>
            <person name="Sun H."/>
            <person name="Kurtzman C.P."/>
            <person name="Blackwell M."/>
            <person name="Grigoriev I.V."/>
            <person name="Jeffries T.W."/>
        </authorList>
    </citation>
    <scope>NUCLEOTIDE SEQUENCE [LARGE SCALE GENOMIC DNA]</scope>
    <source>
        <strain evidence="7">NRRL Y-2460</strain>
    </source>
</reference>
<evidence type="ECO:0000256" key="2">
    <source>
        <dbReference type="ARBA" id="ARBA00023242"/>
    </source>
</evidence>
<dbReference type="Gene3D" id="4.10.240.10">
    <property type="entry name" value="Zn(2)-C6 fungal-type DNA-binding domain"/>
    <property type="match status" value="1"/>
</dbReference>
<dbReference type="CDD" id="cd00067">
    <property type="entry name" value="GAL4"/>
    <property type="match status" value="1"/>
</dbReference>
<dbReference type="STRING" id="669874.A0A1E4TX14"/>
<dbReference type="PROSITE" id="PS50048">
    <property type="entry name" value="ZN2_CY6_FUNGAL_2"/>
    <property type="match status" value="1"/>
</dbReference>
<evidence type="ECO:0000313" key="6">
    <source>
        <dbReference type="EMBL" id="ODV96333.1"/>
    </source>
</evidence>
<dbReference type="InterPro" id="IPR036864">
    <property type="entry name" value="Zn2-C6_fun-type_DNA-bd_sf"/>
</dbReference>
<dbReference type="AlphaFoldDB" id="A0A1E4TX14"/>
<dbReference type="PANTHER" id="PTHR37534:SF43">
    <property type="entry name" value="FINGER DOMAIN PROTEIN, PUTATIVE (AFU_ORTHOLOGUE AFUA_1G01850)-RELATED"/>
    <property type="match status" value="1"/>
</dbReference>
<dbReference type="GO" id="GO:0005634">
    <property type="term" value="C:nucleus"/>
    <property type="evidence" value="ECO:0007669"/>
    <property type="project" value="UniProtKB-SubCell"/>
</dbReference>
<dbReference type="Proteomes" id="UP000094236">
    <property type="component" value="Unassembled WGS sequence"/>
</dbReference>
<gene>
    <name evidence="6" type="ORF">PACTADRAFT_49693</name>
</gene>
<keyword evidence="2" id="KW-0539">Nucleus</keyword>
<dbReference type="Pfam" id="PF00172">
    <property type="entry name" value="Zn_clus"/>
    <property type="match status" value="1"/>
</dbReference>
<feature type="transmembrane region" description="Helical" evidence="4">
    <location>
        <begin position="298"/>
        <end position="316"/>
    </location>
</feature>
<evidence type="ECO:0000313" key="7">
    <source>
        <dbReference type="Proteomes" id="UP000094236"/>
    </source>
</evidence>
<keyword evidence="4" id="KW-0472">Membrane</keyword>
<evidence type="ECO:0000256" key="4">
    <source>
        <dbReference type="SAM" id="Phobius"/>
    </source>
</evidence>
<dbReference type="SUPFAM" id="SSF57701">
    <property type="entry name" value="Zn2/Cys6 DNA-binding domain"/>
    <property type="match status" value="1"/>
</dbReference>
<keyword evidence="7" id="KW-1185">Reference proteome</keyword>
<sequence>MGKIRRSRTGCFNCKSRRRKCDESKPACQNCLKSGRNCEYGIRLSFDVDDSRYDSNNFHVNDKGVIKYGFRGRPRLKESIGERGTNDSGNSSFQQMTSSRETLGKNIDSQLKPVEDSTVLDILSSDFNINNLLNSPKNSESLNESLNLTNNQNLNCNDTSEVLTLVDNENLYASTQLSYAEENMMLQHFFANLLPLLDSHPNAPWPKLALKYCDFEIARSCFISLSCMHLYESTGDKEFYSKGLVHIDNAMECLKNHMKQGHMLNNNMINSHYSGKININVDIIVGHLKEETMKKKQSSFFVILILIYVHLLFSVLESGRSMLTRIFWKLFATITEDPLFKQVLGKIDQSQTFICVLSWFDTITAVVSPDCRLPYCSPRCYGTKNDAISIAKMNGCPGEIFTCIAKICKLRRDIKYNQIELDVLMKKYTEIKFELLNYREYVSLQVVNQIENDDSICLKSEDKYDVRLRGAQCWALSSLIKLVSVVKPEGYRVIIQQLISEFIQVYHSMDPKSSIIVQMVWPIFNVGCECIEEHDKEKLRIFMTRLYQNAQMGTLFTLRKIVEEVWETGKTSEEILSGKEWLGSGIDYLPL</sequence>
<comment type="subcellular location">
    <subcellularLocation>
        <location evidence="1">Nucleus</location>
    </subcellularLocation>
</comment>
<dbReference type="InterPro" id="IPR001138">
    <property type="entry name" value="Zn2Cys6_DnaBD"/>
</dbReference>
<dbReference type="SMART" id="SM00066">
    <property type="entry name" value="GAL4"/>
    <property type="match status" value="1"/>
</dbReference>
<dbReference type="OrthoDB" id="3598904at2759"/>
<dbReference type="GO" id="GO:0008270">
    <property type="term" value="F:zinc ion binding"/>
    <property type="evidence" value="ECO:0007669"/>
    <property type="project" value="InterPro"/>
</dbReference>
<feature type="compositionally biased region" description="Polar residues" evidence="3">
    <location>
        <begin position="86"/>
        <end position="98"/>
    </location>
</feature>
<evidence type="ECO:0000256" key="1">
    <source>
        <dbReference type="ARBA" id="ARBA00004123"/>
    </source>
</evidence>
<dbReference type="GO" id="GO:0045944">
    <property type="term" value="P:positive regulation of transcription by RNA polymerase II"/>
    <property type="evidence" value="ECO:0007669"/>
    <property type="project" value="TreeGrafter"/>
</dbReference>
<proteinExistence type="predicted"/>
<feature type="region of interest" description="Disordered" evidence="3">
    <location>
        <begin position="78"/>
        <end position="98"/>
    </location>
</feature>
<keyword evidence="4" id="KW-0812">Transmembrane</keyword>
<dbReference type="PROSITE" id="PS00463">
    <property type="entry name" value="ZN2_CY6_FUNGAL_1"/>
    <property type="match status" value="1"/>
</dbReference>
<organism evidence="6 7">
    <name type="scientific">Pachysolen tannophilus NRRL Y-2460</name>
    <dbReference type="NCBI Taxonomy" id="669874"/>
    <lineage>
        <taxon>Eukaryota</taxon>
        <taxon>Fungi</taxon>
        <taxon>Dikarya</taxon>
        <taxon>Ascomycota</taxon>
        <taxon>Saccharomycotina</taxon>
        <taxon>Pichiomycetes</taxon>
        <taxon>Pachysolenaceae</taxon>
        <taxon>Pachysolen</taxon>
    </lineage>
</organism>
<name>A0A1E4TX14_PACTA</name>
<dbReference type="GO" id="GO:0000976">
    <property type="term" value="F:transcription cis-regulatory region binding"/>
    <property type="evidence" value="ECO:0007669"/>
    <property type="project" value="TreeGrafter"/>
</dbReference>
<dbReference type="EMBL" id="KV454013">
    <property type="protein sequence ID" value="ODV96333.1"/>
    <property type="molecule type" value="Genomic_DNA"/>
</dbReference>
<evidence type="ECO:0000259" key="5">
    <source>
        <dbReference type="PROSITE" id="PS50048"/>
    </source>
</evidence>
<dbReference type="InterPro" id="IPR021858">
    <property type="entry name" value="Fun_TF"/>
</dbReference>
<evidence type="ECO:0000256" key="3">
    <source>
        <dbReference type="SAM" id="MobiDB-lite"/>
    </source>
</evidence>